<organism evidence="1 2">
    <name type="scientific">Fusarium decemcellulare</name>
    <dbReference type="NCBI Taxonomy" id="57161"/>
    <lineage>
        <taxon>Eukaryota</taxon>
        <taxon>Fungi</taxon>
        <taxon>Dikarya</taxon>
        <taxon>Ascomycota</taxon>
        <taxon>Pezizomycotina</taxon>
        <taxon>Sordariomycetes</taxon>
        <taxon>Hypocreomycetidae</taxon>
        <taxon>Hypocreales</taxon>
        <taxon>Nectriaceae</taxon>
        <taxon>Fusarium</taxon>
        <taxon>Fusarium decemcellulare species complex</taxon>
    </lineage>
</organism>
<keyword evidence="2" id="KW-1185">Reference proteome</keyword>
<reference evidence="1" key="1">
    <citation type="submission" date="2022-08" db="EMBL/GenBank/DDBJ databases">
        <title>Genome Sequence of Fusarium decemcellulare.</title>
        <authorList>
            <person name="Buettner E."/>
        </authorList>
    </citation>
    <scope>NUCLEOTIDE SEQUENCE</scope>
    <source>
        <strain evidence="1">Babe19</strain>
    </source>
</reference>
<dbReference type="Proteomes" id="UP001148629">
    <property type="component" value="Unassembled WGS sequence"/>
</dbReference>
<proteinExistence type="predicted"/>
<evidence type="ECO:0000313" key="2">
    <source>
        <dbReference type="Proteomes" id="UP001148629"/>
    </source>
</evidence>
<dbReference type="EMBL" id="JANRMS010000593">
    <property type="protein sequence ID" value="KAJ3537216.1"/>
    <property type="molecule type" value="Genomic_DNA"/>
</dbReference>
<evidence type="ECO:0000313" key="1">
    <source>
        <dbReference type="EMBL" id="KAJ3537216.1"/>
    </source>
</evidence>
<name>A0ACC1SDE4_9HYPO</name>
<accession>A0ACC1SDE4</accession>
<comment type="caution">
    <text evidence="1">The sequence shown here is derived from an EMBL/GenBank/DDBJ whole genome shotgun (WGS) entry which is preliminary data.</text>
</comment>
<sequence>MKIANQYNCVENYKGGYNIYLRHVIRDTSFTCNTRDALDSYPQQAYVMSCGFPNDDLPYHTTVLVPLIQIPFVGGEQMGTAPAPEDYTDLRYLEYLSSFAHYGHTNTNGAGSRGWPVVNGSGPLFSHVMKHSPDGWDLVEDDQNSKDACSFCHSIVQDIMYPQAHPGWKMEDMDMNTDFHKELEGW</sequence>
<gene>
    <name evidence="1" type="ORF">NM208_g6408</name>
</gene>
<protein>
    <submittedName>
        <fullName evidence="1">Uncharacterized protein</fullName>
    </submittedName>
</protein>